<evidence type="ECO:0000313" key="2">
    <source>
        <dbReference type="Proteomes" id="UP000198741"/>
    </source>
</evidence>
<organism evidence="1 2">
    <name type="scientific">Nakamurella panacisegetis</name>
    <dbReference type="NCBI Taxonomy" id="1090615"/>
    <lineage>
        <taxon>Bacteria</taxon>
        <taxon>Bacillati</taxon>
        <taxon>Actinomycetota</taxon>
        <taxon>Actinomycetes</taxon>
        <taxon>Nakamurellales</taxon>
        <taxon>Nakamurellaceae</taxon>
        <taxon>Nakamurella</taxon>
    </lineage>
</organism>
<gene>
    <name evidence="1" type="ORF">SAMN04515671_4401</name>
</gene>
<dbReference type="STRING" id="1090615.SAMN04515671_4401"/>
<evidence type="ECO:0000313" key="1">
    <source>
        <dbReference type="EMBL" id="SDP47635.1"/>
    </source>
</evidence>
<dbReference type="EMBL" id="LT629710">
    <property type="protein sequence ID" value="SDP47635.1"/>
    <property type="molecule type" value="Genomic_DNA"/>
</dbReference>
<dbReference type="OrthoDB" id="3397289at2"/>
<dbReference type="RefSeq" id="WP_090480491.1">
    <property type="nucleotide sequence ID" value="NZ_LT629710.1"/>
</dbReference>
<reference evidence="1 2" key="1">
    <citation type="submission" date="2016-10" db="EMBL/GenBank/DDBJ databases">
        <authorList>
            <person name="de Groot N.N."/>
        </authorList>
    </citation>
    <scope>NUCLEOTIDE SEQUENCE [LARGE SCALE GENOMIC DNA]</scope>
    <source>
        <strain evidence="2">P4-7,KCTC 19426,CECT 7604</strain>
    </source>
</reference>
<accession>A0A1H0T1F3</accession>
<keyword evidence="2" id="KW-1185">Reference proteome</keyword>
<dbReference type="AlphaFoldDB" id="A0A1H0T1F3"/>
<name>A0A1H0T1F3_9ACTN</name>
<proteinExistence type="predicted"/>
<sequence>MAPRWPFALRRPPLPPSLVAAIDPGEDVQLVAPLADGRSLAVSRFGLWVVGEEVARWNWELISKARLTDLTLTVVVAAQVEMTPDGTAVLLDQPVRSFELAGTNRLTDVVHTRVRRSVAASRHLPWPRAGGWVVLRRVPGRDGLTTQIRLDPGADAHAPGFLEAVADVTAELRAPFLLE</sequence>
<dbReference type="Proteomes" id="UP000198741">
    <property type="component" value="Chromosome I"/>
</dbReference>
<protein>
    <submittedName>
        <fullName evidence="1">Uncharacterized protein</fullName>
    </submittedName>
</protein>